<dbReference type="PANTHER" id="PTHR28008:SF1">
    <property type="entry name" value="DOMAIN PROTEIN, PUTATIVE (AFU_ORTHOLOGUE AFUA_3G10980)-RELATED"/>
    <property type="match status" value="1"/>
</dbReference>
<dbReference type="PANTHER" id="PTHR28008">
    <property type="entry name" value="DOMAIN PROTEIN, PUTATIVE (AFU_ORTHOLOGUE AFUA_3G10980)-RELATED"/>
    <property type="match status" value="1"/>
</dbReference>
<evidence type="ECO:0000256" key="1">
    <source>
        <dbReference type="SAM" id="Phobius"/>
    </source>
</evidence>
<dbReference type="RefSeq" id="WP_250062200.1">
    <property type="nucleotide sequence ID" value="NZ_JAMJPK010000006.1"/>
</dbReference>
<gene>
    <name evidence="2" type="ORF">M8009_13915</name>
</gene>
<evidence type="ECO:0000313" key="3">
    <source>
        <dbReference type="Proteomes" id="UP001165369"/>
    </source>
</evidence>
<protein>
    <submittedName>
        <fullName evidence="2">VanZ family protein</fullName>
    </submittedName>
</protein>
<feature type="transmembrane region" description="Helical" evidence="1">
    <location>
        <begin position="51"/>
        <end position="69"/>
    </location>
</feature>
<dbReference type="EMBL" id="JAMJPK010000006">
    <property type="protein sequence ID" value="MCL7941383.1"/>
    <property type="molecule type" value="Genomic_DNA"/>
</dbReference>
<feature type="transmembrane region" description="Helical" evidence="1">
    <location>
        <begin position="20"/>
        <end position="39"/>
    </location>
</feature>
<keyword evidence="1" id="KW-0812">Transmembrane</keyword>
<keyword evidence="1" id="KW-0472">Membrane</keyword>
<accession>A0ABT0T378</accession>
<feature type="transmembrane region" description="Helical" evidence="1">
    <location>
        <begin position="76"/>
        <end position="94"/>
    </location>
</feature>
<proteinExistence type="predicted"/>
<comment type="caution">
    <text evidence="2">The sequence shown here is derived from an EMBL/GenBank/DDBJ whole genome shotgun (WGS) entry which is preliminary data.</text>
</comment>
<organism evidence="2 3">
    <name type="scientific">Halomonas gemina</name>
    <dbReference type="NCBI Taxonomy" id="2945105"/>
    <lineage>
        <taxon>Bacteria</taxon>
        <taxon>Pseudomonadati</taxon>
        <taxon>Pseudomonadota</taxon>
        <taxon>Gammaproteobacteria</taxon>
        <taxon>Oceanospirillales</taxon>
        <taxon>Halomonadaceae</taxon>
        <taxon>Halomonas</taxon>
    </lineage>
</organism>
<name>A0ABT0T378_9GAMM</name>
<reference evidence="2" key="1">
    <citation type="submission" date="2022-05" db="EMBL/GenBank/DDBJ databases">
        <title>Halomonas geminus sp. nov. and Halomonas llamarensis sp. nov. isolated from high-altitude salars of the Atacama Desert.</title>
        <authorList>
            <person name="Hintersatz C."/>
            <person name="Rojas L.A."/>
            <person name="Wei T.-S."/>
            <person name="Kutschke S."/>
            <person name="Lehmann F."/>
            <person name="Jain R."/>
            <person name="Pollmann K."/>
        </authorList>
    </citation>
    <scope>NUCLEOTIDE SEQUENCE</scope>
    <source>
        <strain evidence="2">ATCH28</strain>
    </source>
</reference>
<keyword evidence="1" id="KW-1133">Transmembrane helix</keyword>
<dbReference type="Proteomes" id="UP001165369">
    <property type="component" value="Unassembled WGS sequence"/>
</dbReference>
<sequence>MADWLYRLAAGEDRRWRRRWAVLACLAALVIAWGSLTPGSELPETLPWDKASHFIGYAGLAGLLGLAGVRLSLAFLAALLLGIAIEFAQVAVAGRSGGDWADILANGLGAASAALGLHAFRRACLRRSPRQERKAPSR</sequence>
<evidence type="ECO:0000313" key="2">
    <source>
        <dbReference type="EMBL" id="MCL7941383.1"/>
    </source>
</evidence>
<keyword evidence="3" id="KW-1185">Reference proteome</keyword>
<feature type="transmembrane region" description="Helical" evidence="1">
    <location>
        <begin position="100"/>
        <end position="120"/>
    </location>
</feature>